<reference evidence="1 2" key="1">
    <citation type="journal article" date="2009" name="BMC Genomics">
        <title>The complete genome sequence of Xanthomonas albilineans provides new insights into the reductive genome evolution of the xylem-limited Xanthomonadaceae.</title>
        <authorList>
            <person name="Pieretti I."/>
            <person name="Royer M."/>
            <person name="Barbe V."/>
            <person name="Carrere S."/>
            <person name="Koebnik R."/>
            <person name="Cociancich S."/>
            <person name="Couloux A."/>
            <person name="Darrasse A."/>
            <person name="Gouzy J."/>
            <person name="Jacques M.A."/>
            <person name="Lauber E."/>
            <person name="Manceau C."/>
            <person name="Mangenot S."/>
            <person name="Poussier S."/>
            <person name="Segurens B."/>
            <person name="Szurek B."/>
            <person name="Verdier V."/>
            <person name="Arlat M."/>
            <person name="Rott P."/>
        </authorList>
    </citation>
    <scope>NUCLEOTIDE SEQUENCE [LARGE SCALE GENOMIC DNA]</scope>
    <source>
        <strain evidence="2">GPE PC73 / CFBP 7063</strain>
    </source>
</reference>
<dbReference type="PANTHER" id="PTHR41260">
    <property type="entry name" value="PROTEIN ECSC"/>
    <property type="match status" value="1"/>
</dbReference>
<dbReference type="KEGG" id="xal:CBA17586"/>
<dbReference type="AlphaFoldDB" id="D2UGS5"/>
<dbReference type="Proteomes" id="UP000001890">
    <property type="component" value="Chromosome"/>
</dbReference>
<dbReference type="EMBL" id="FP565176">
    <property type="protein sequence ID" value="CBA17586.1"/>
    <property type="molecule type" value="Genomic_DNA"/>
</dbReference>
<dbReference type="Pfam" id="PF12787">
    <property type="entry name" value="EcsC"/>
    <property type="match status" value="1"/>
</dbReference>
<evidence type="ECO:0000313" key="2">
    <source>
        <dbReference type="Proteomes" id="UP000001890"/>
    </source>
</evidence>
<dbReference type="STRING" id="380358.gene:13329103"/>
<gene>
    <name evidence="1" type="primary">XALc</name>
</gene>
<evidence type="ECO:0008006" key="3">
    <source>
        <dbReference type="Google" id="ProtNLM"/>
    </source>
</evidence>
<keyword evidence="2" id="KW-1185">Reference proteome</keyword>
<protein>
    <recommendedName>
        <fullName evidence="3">Peptidase</fullName>
    </recommendedName>
</protein>
<organism evidence="1 2">
    <name type="scientific">Xanthomonas albilineans (strain GPE PC73 / CFBP 7063)</name>
    <dbReference type="NCBI Taxonomy" id="380358"/>
    <lineage>
        <taxon>Bacteria</taxon>
        <taxon>Pseudomonadati</taxon>
        <taxon>Pseudomonadota</taxon>
        <taxon>Gammaproteobacteria</taxon>
        <taxon>Lysobacterales</taxon>
        <taxon>Lysobacteraceae</taxon>
        <taxon>Xanthomonas</taxon>
    </lineage>
</organism>
<accession>D2UGS5</accession>
<dbReference type="PANTHER" id="PTHR41260:SF1">
    <property type="entry name" value="PROTEIN ECSC"/>
    <property type="match status" value="1"/>
</dbReference>
<name>D2UGS5_XANAP</name>
<dbReference type="eggNOG" id="ENOG502Z7KX">
    <property type="taxonomic scope" value="Bacteria"/>
</dbReference>
<evidence type="ECO:0000313" key="1">
    <source>
        <dbReference type="EMBL" id="CBA17586.1"/>
    </source>
</evidence>
<proteinExistence type="predicted"/>
<dbReference type="InterPro" id="IPR024787">
    <property type="entry name" value="EcsC"/>
</dbReference>
<sequence>MLSYTLARSLAAMTSHFPVPALDADDHRDLAQARLLLEHPGLAAKIANAVGAPIEHLLSKRLPRVLSSRVEAISQRALRVALRSALLTLRVQEAPGKARPRLHGAAVAATGAFGGFFGLPGLVVELPLTTTLMLRSIADIARAEGERLDDPATTLACLEVLAHGGPRQDEDSESGYFAVRAAMAQQLGAAAQYVAAHGLGSKGAPVLVSVLSRIAAKFSVTVSEKFAAQAVPLVGAASGALLNAVFIAHFQALARGHFIVRRLERRYGEAAVRQAYEALPAQR</sequence>